<comment type="caution">
    <text evidence="2">The sequence shown here is derived from an EMBL/GenBank/DDBJ whole genome shotgun (WGS) entry which is preliminary data.</text>
</comment>
<keyword evidence="3" id="KW-1185">Reference proteome</keyword>
<dbReference type="RefSeq" id="WP_184215189.1">
    <property type="nucleotide sequence ID" value="NZ_JACHMD010000001.1"/>
</dbReference>
<dbReference type="EMBL" id="JACHMD010000001">
    <property type="protein sequence ID" value="MBB4666012.1"/>
    <property type="molecule type" value="Genomic_DNA"/>
</dbReference>
<gene>
    <name evidence="2" type="ORF">BKA24_000721</name>
</gene>
<dbReference type="AlphaFoldDB" id="A0A7W7BNP8"/>
<keyword evidence="1" id="KW-1133">Transmembrane helix</keyword>
<evidence type="ECO:0000256" key="1">
    <source>
        <dbReference type="SAM" id="Phobius"/>
    </source>
</evidence>
<evidence type="ECO:0000313" key="2">
    <source>
        <dbReference type="EMBL" id="MBB4666012.1"/>
    </source>
</evidence>
<evidence type="ECO:0000313" key="3">
    <source>
        <dbReference type="Proteomes" id="UP000573729"/>
    </source>
</evidence>
<keyword evidence="1" id="KW-0472">Membrane</keyword>
<name>A0A7W7BNP8_9MICO</name>
<feature type="transmembrane region" description="Helical" evidence="1">
    <location>
        <begin position="103"/>
        <end position="126"/>
    </location>
</feature>
<reference evidence="2 3" key="1">
    <citation type="submission" date="2020-08" db="EMBL/GenBank/DDBJ databases">
        <title>Sequencing the genomes of 1000 actinobacteria strains.</title>
        <authorList>
            <person name="Klenk H.-P."/>
        </authorList>
    </citation>
    <scope>NUCLEOTIDE SEQUENCE [LARGE SCALE GENOMIC DNA]</scope>
    <source>
        <strain evidence="2 3">DSM 24947</strain>
    </source>
</reference>
<keyword evidence="1" id="KW-0812">Transmembrane</keyword>
<feature type="transmembrane region" description="Helical" evidence="1">
    <location>
        <begin position="159"/>
        <end position="181"/>
    </location>
</feature>
<sequence>MRDGAGLHDARAAVARIVPGQVNPAMVERAVLVTVVGEEITDRMWRTALAGAALGRVEAARLLRERFGPRDPRRGWLLSLLFGTLAAAAVAATLATGVTASDVGAVVGSLTVVIAILDLVLIAVAGARPLNFAFLRAQVPTAILTVVAAVLLLSRGVEVAAVVASASAVVAVGAAFAVAVVRRRRPDATREIDTALQHAYANAAPVAFSAVEAAQRELVTEIGVDAAAEVVRIRTLLFGERGEPGFAAVAASTPAGGVIGRHLVASWLPLDMTDEWRR</sequence>
<feature type="transmembrane region" description="Helical" evidence="1">
    <location>
        <begin position="133"/>
        <end position="153"/>
    </location>
</feature>
<proteinExistence type="predicted"/>
<accession>A0A7W7BNP8</accession>
<protein>
    <submittedName>
        <fullName evidence="2">Uncharacterized protein</fullName>
    </submittedName>
</protein>
<feature type="transmembrane region" description="Helical" evidence="1">
    <location>
        <begin position="76"/>
        <end position="97"/>
    </location>
</feature>
<organism evidence="2 3">
    <name type="scientific">Microbacterium marinum</name>
    <dbReference type="NCBI Taxonomy" id="421115"/>
    <lineage>
        <taxon>Bacteria</taxon>
        <taxon>Bacillati</taxon>
        <taxon>Actinomycetota</taxon>
        <taxon>Actinomycetes</taxon>
        <taxon>Micrococcales</taxon>
        <taxon>Microbacteriaceae</taxon>
        <taxon>Microbacterium</taxon>
    </lineage>
</organism>
<dbReference type="Proteomes" id="UP000573729">
    <property type="component" value="Unassembled WGS sequence"/>
</dbReference>